<accession>A0AAV0XFJ8</accession>
<keyword evidence="3" id="KW-1185">Reference proteome</keyword>
<dbReference type="AlphaFoldDB" id="A0AAV0XFJ8"/>
<sequence length="67" mass="7482">MSMYSSLTTSNPRGQYTCHPLNAHLDNRPETNHGTHGRALSTARDRHIAITQYAKWNPSGTSRTCPD</sequence>
<feature type="region of interest" description="Disordered" evidence="1">
    <location>
        <begin position="1"/>
        <end position="40"/>
    </location>
</feature>
<reference evidence="2 3" key="1">
    <citation type="submission" date="2023-01" db="EMBL/GenBank/DDBJ databases">
        <authorList>
            <person name="Whitehead M."/>
        </authorList>
    </citation>
    <scope>NUCLEOTIDE SEQUENCE [LARGE SCALE GENOMIC DNA]</scope>
</reference>
<proteinExistence type="predicted"/>
<feature type="compositionally biased region" description="Polar residues" evidence="1">
    <location>
        <begin position="1"/>
        <end position="14"/>
    </location>
</feature>
<dbReference type="EMBL" id="CARXXK010000004">
    <property type="protein sequence ID" value="CAI6366291.1"/>
    <property type="molecule type" value="Genomic_DNA"/>
</dbReference>
<organism evidence="2 3">
    <name type="scientific">Macrosiphum euphorbiae</name>
    <name type="common">potato aphid</name>
    <dbReference type="NCBI Taxonomy" id="13131"/>
    <lineage>
        <taxon>Eukaryota</taxon>
        <taxon>Metazoa</taxon>
        <taxon>Ecdysozoa</taxon>
        <taxon>Arthropoda</taxon>
        <taxon>Hexapoda</taxon>
        <taxon>Insecta</taxon>
        <taxon>Pterygota</taxon>
        <taxon>Neoptera</taxon>
        <taxon>Paraneoptera</taxon>
        <taxon>Hemiptera</taxon>
        <taxon>Sternorrhyncha</taxon>
        <taxon>Aphidomorpha</taxon>
        <taxon>Aphidoidea</taxon>
        <taxon>Aphididae</taxon>
        <taxon>Macrosiphini</taxon>
        <taxon>Macrosiphum</taxon>
    </lineage>
</organism>
<evidence type="ECO:0000313" key="3">
    <source>
        <dbReference type="Proteomes" id="UP001160148"/>
    </source>
</evidence>
<gene>
    <name evidence="2" type="ORF">MEUPH1_LOCUS20893</name>
</gene>
<dbReference type="Proteomes" id="UP001160148">
    <property type="component" value="Unassembled WGS sequence"/>
</dbReference>
<protein>
    <submittedName>
        <fullName evidence="2">Uncharacterized protein</fullName>
    </submittedName>
</protein>
<evidence type="ECO:0000313" key="2">
    <source>
        <dbReference type="EMBL" id="CAI6366291.1"/>
    </source>
</evidence>
<name>A0AAV0XFJ8_9HEMI</name>
<evidence type="ECO:0000256" key="1">
    <source>
        <dbReference type="SAM" id="MobiDB-lite"/>
    </source>
</evidence>
<comment type="caution">
    <text evidence="2">The sequence shown here is derived from an EMBL/GenBank/DDBJ whole genome shotgun (WGS) entry which is preliminary data.</text>
</comment>